<dbReference type="InterPro" id="IPR007698">
    <property type="entry name" value="AlaDH/PNT_NAD(H)-bd"/>
</dbReference>
<dbReference type="PANTHER" id="PTHR42795:SF1">
    <property type="entry name" value="ALANINE DEHYDROGENASE"/>
    <property type="match status" value="1"/>
</dbReference>
<name>A0A2W2AEH9_9BACT</name>
<dbReference type="EMBL" id="QKTW01000009">
    <property type="protein sequence ID" value="PZF73875.1"/>
    <property type="molecule type" value="Genomic_DNA"/>
</dbReference>
<evidence type="ECO:0000256" key="2">
    <source>
        <dbReference type="ARBA" id="ARBA00012897"/>
    </source>
</evidence>
<evidence type="ECO:0000259" key="5">
    <source>
        <dbReference type="SMART" id="SM01002"/>
    </source>
</evidence>
<dbReference type="Proteomes" id="UP000248745">
    <property type="component" value="Unassembled WGS sequence"/>
</dbReference>
<keyword evidence="8" id="KW-1185">Reference proteome</keyword>
<dbReference type="SUPFAM" id="SSF51735">
    <property type="entry name" value="NAD(P)-binding Rossmann-fold domains"/>
    <property type="match status" value="1"/>
</dbReference>
<dbReference type="AlphaFoldDB" id="A0A2W2AEH9"/>
<reference evidence="7 8" key="1">
    <citation type="submission" date="2018-06" db="EMBL/GenBank/DDBJ databases">
        <title>Mucibacter soli gen. nov., sp. nov., a new member of the family Chitinophagaceae producing mucin.</title>
        <authorList>
            <person name="Kim M.-K."/>
            <person name="Park S."/>
            <person name="Kim T.-S."/>
            <person name="Joung Y."/>
            <person name="Han J.-H."/>
            <person name="Kim S.B."/>
        </authorList>
    </citation>
    <scope>NUCLEOTIDE SEQUENCE [LARGE SCALE GENOMIC DNA]</scope>
    <source>
        <strain evidence="7 8">R1-15</strain>
    </source>
</reference>
<dbReference type="OrthoDB" id="9804592at2"/>
<protein>
    <recommendedName>
        <fullName evidence="2">alanine dehydrogenase</fullName>
        <ecNumber evidence="2">1.4.1.1</ecNumber>
    </recommendedName>
</protein>
<dbReference type="PANTHER" id="PTHR42795">
    <property type="entry name" value="ALANINE DEHYDROGENASE"/>
    <property type="match status" value="1"/>
</dbReference>
<dbReference type="InterPro" id="IPR007886">
    <property type="entry name" value="AlaDH/PNT_N"/>
</dbReference>
<dbReference type="RefSeq" id="WP_110997972.1">
    <property type="nucleotide sequence ID" value="NZ_QKTW01000009.1"/>
</dbReference>
<dbReference type="Pfam" id="PF01262">
    <property type="entry name" value="AlaDh_PNT_C"/>
    <property type="match status" value="1"/>
</dbReference>
<dbReference type="GO" id="GO:0005886">
    <property type="term" value="C:plasma membrane"/>
    <property type="evidence" value="ECO:0007669"/>
    <property type="project" value="TreeGrafter"/>
</dbReference>
<evidence type="ECO:0000313" key="7">
    <source>
        <dbReference type="EMBL" id="PZF73875.1"/>
    </source>
</evidence>
<proteinExistence type="inferred from homology"/>
<dbReference type="PROSITE" id="PS00837">
    <property type="entry name" value="ALADH_PNT_2"/>
    <property type="match status" value="1"/>
</dbReference>
<dbReference type="EC" id="1.4.1.1" evidence="2"/>
<evidence type="ECO:0000256" key="4">
    <source>
        <dbReference type="ARBA" id="ARBA00023027"/>
    </source>
</evidence>
<evidence type="ECO:0000313" key="8">
    <source>
        <dbReference type="Proteomes" id="UP000248745"/>
    </source>
</evidence>
<dbReference type="SMART" id="SM01002">
    <property type="entry name" value="AlaDh_PNT_C"/>
    <property type="match status" value="1"/>
</dbReference>
<dbReference type="CDD" id="cd05305">
    <property type="entry name" value="L-AlaDH"/>
    <property type="match status" value="1"/>
</dbReference>
<organism evidence="7 8">
    <name type="scientific">Taibaiella soli</name>
    <dbReference type="NCBI Taxonomy" id="1649169"/>
    <lineage>
        <taxon>Bacteria</taxon>
        <taxon>Pseudomonadati</taxon>
        <taxon>Bacteroidota</taxon>
        <taxon>Chitinophagia</taxon>
        <taxon>Chitinophagales</taxon>
        <taxon>Chitinophagaceae</taxon>
        <taxon>Taibaiella</taxon>
    </lineage>
</organism>
<dbReference type="InterPro" id="IPR008141">
    <property type="entry name" value="Ala_DH"/>
</dbReference>
<feature type="domain" description="Alanine dehydrogenase/pyridine nucleotide transhydrogenase NAD(H)-binding" evidence="5">
    <location>
        <begin position="177"/>
        <end position="325"/>
    </location>
</feature>
<gene>
    <name evidence="7" type="ORF">DN068_05910</name>
</gene>
<accession>A0A2W2AEH9</accession>
<feature type="domain" description="Alanine dehydrogenase/pyridine nucleotide transhydrogenase N-terminal" evidence="6">
    <location>
        <begin position="32"/>
        <end position="165"/>
    </location>
</feature>
<comment type="similarity">
    <text evidence="1">Belongs to the AlaDH/PNT family.</text>
</comment>
<sequence>MSKRPYISPSFSYVPLEETLEIQPKKKQLFIGIPKETSFQENRVALTPEAVSVLVNNGNDVAVEHNAGEGSSYSDSDYSEAGARIVYEKAELYKATTIIKSAPISEDEVHLLQPNQVIISPIHLPFLKADMMEHLIQKKIIAIAFESIKDDSGTYPIVRSMSEIAGNSAILTAAKYLSNVHNGKGILLGGISGVPPAKVLIIGAGVVGEFATRTALGLGASVKVFDNSIYRLMRLQNNVGRRLFTSVLEPVTLAEELSNADVAVGALKPVNGITPVVVTEEMVSNMKPGSVIVDVSIDRGGSFETSHVTTHENPIFRKYDVIHYCVPNIASGVSRTASRAISNVLMPILQQCADLGGAEVLIQAKRGIRNGVYLYKGCVTNAPLARRFNFKYTDLDLLLASQS</sequence>
<keyword evidence="3" id="KW-0560">Oxidoreductase</keyword>
<dbReference type="GO" id="GO:0042853">
    <property type="term" value="P:L-alanine catabolic process"/>
    <property type="evidence" value="ECO:0007669"/>
    <property type="project" value="InterPro"/>
</dbReference>
<keyword evidence="4" id="KW-0520">NAD</keyword>
<dbReference type="InterPro" id="IPR008143">
    <property type="entry name" value="Ala_DH/PNT_CS2"/>
</dbReference>
<dbReference type="GO" id="GO:0000286">
    <property type="term" value="F:alanine dehydrogenase activity"/>
    <property type="evidence" value="ECO:0007669"/>
    <property type="project" value="UniProtKB-EC"/>
</dbReference>
<dbReference type="InterPro" id="IPR036291">
    <property type="entry name" value="NAD(P)-bd_dom_sf"/>
</dbReference>
<comment type="caution">
    <text evidence="7">The sequence shown here is derived from an EMBL/GenBank/DDBJ whole genome shotgun (WGS) entry which is preliminary data.</text>
</comment>
<evidence type="ECO:0000259" key="6">
    <source>
        <dbReference type="SMART" id="SM01003"/>
    </source>
</evidence>
<dbReference type="SMART" id="SM01003">
    <property type="entry name" value="AlaDh_PNT_N"/>
    <property type="match status" value="1"/>
</dbReference>
<dbReference type="SUPFAM" id="SSF52283">
    <property type="entry name" value="Formate/glycerate dehydrogenase catalytic domain-like"/>
    <property type="match status" value="1"/>
</dbReference>
<evidence type="ECO:0000256" key="3">
    <source>
        <dbReference type="ARBA" id="ARBA00023002"/>
    </source>
</evidence>
<dbReference type="Pfam" id="PF05222">
    <property type="entry name" value="AlaDh_PNT_N"/>
    <property type="match status" value="1"/>
</dbReference>
<dbReference type="Gene3D" id="3.40.50.720">
    <property type="entry name" value="NAD(P)-binding Rossmann-like Domain"/>
    <property type="match status" value="2"/>
</dbReference>
<evidence type="ECO:0000256" key="1">
    <source>
        <dbReference type="ARBA" id="ARBA00005689"/>
    </source>
</evidence>